<protein>
    <submittedName>
        <fullName evidence="2">Pentapeptide repeat-containing protein</fullName>
    </submittedName>
</protein>
<dbReference type="InterPro" id="IPR001387">
    <property type="entry name" value="Cro/C1-type_HTH"/>
</dbReference>
<dbReference type="Pfam" id="PF13599">
    <property type="entry name" value="Pentapeptide_4"/>
    <property type="match status" value="1"/>
</dbReference>
<name>A0ABW5MAB0_9BACT</name>
<reference evidence="3" key="1">
    <citation type="journal article" date="2019" name="Int. J. Syst. Evol. Microbiol.">
        <title>The Global Catalogue of Microorganisms (GCM) 10K type strain sequencing project: providing services to taxonomists for standard genome sequencing and annotation.</title>
        <authorList>
            <consortium name="The Broad Institute Genomics Platform"/>
            <consortium name="The Broad Institute Genome Sequencing Center for Infectious Disease"/>
            <person name="Wu L."/>
            <person name="Ma J."/>
        </authorList>
    </citation>
    <scope>NUCLEOTIDE SEQUENCE [LARGE SCALE GENOMIC DNA]</scope>
    <source>
        <strain evidence="3">KCTC 42805</strain>
    </source>
</reference>
<dbReference type="RefSeq" id="WP_381525616.1">
    <property type="nucleotide sequence ID" value="NZ_JBHULN010000014.1"/>
</dbReference>
<dbReference type="SUPFAM" id="SSF141571">
    <property type="entry name" value="Pentapeptide repeat-like"/>
    <property type="match status" value="1"/>
</dbReference>
<feature type="domain" description="HTH cro/C1-type" evidence="1">
    <location>
        <begin position="22"/>
        <end position="76"/>
    </location>
</feature>
<dbReference type="InterPro" id="IPR010982">
    <property type="entry name" value="Lambda_DNA-bd_dom_sf"/>
</dbReference>
<proteinExistence type="predicted"/>
<dbReference type="CDD" id="cd00093">
    <property type="entry name" value="HTH_XRE"/>
    <property type="match status" value="1"/>
</dbReference>
<dbReference type="Gene3D" id="2.160.20.80">
    <property type="entry name" value="E3 ubiquitin-protein ligase SopA"/>
    <property type="match status" value="1"/>
</dbReference>
<organism evidence="2 3">
    <name type="scientific">Spirosoma soli</name>
    <dbReference type="NCBI Taxonomy" id="1770529"/>
    <lineage>
        <taxon>Bacteria</taxon>
        <taxon>Pseudomonadati</taxon>
        <taxon>Bacteroidota</taxon>
        <taxon>Cytophagia</taxon>
        <taxon>Cytophagales</taxon>
        <taxon>Cytophagaceae</taxon>
        <taxon>Spirosoma</taxon>
    </lineage>
</organism>
<accession>A0ABW5MAB0</accession>
<dbReference type="SMART" id="SM00530">
    <property type="entry name" value="HTH_XRE"/>
    <property type="match status" value="1"/>
</dbReference>
<dbReference type="Pfam" id="PF00805">
    <property type="entry name" value="Pentapeptide"/>
    <property type="match status" value="1"/>
</dbReference>
<comment type="caution">
    <text evidence="2">The sequence shown here is derived from an EMBL/GenBank/DDBJ whole genome shotgun (WGS) entry which is preliminary data.</text>
</comment>
<gene>
    <name evidence="2" type="ORF">ACFSUS_20430</name>
</gene>
<dbReference type="EMBL" id="JBHULN010000014">
    <property type="protein sequence ID" value="MFD2573021.1"/>
    <property type="molecule type" value="Genomic_DNA"/>
</dbReference>
<dbReference type="PANTHER" id="PTHR14136:SF17">
    <property type="entry name" value="BTB_POZ DOMAIN-CONTAINING PROTEIN KCTD9"/>
    <property type="match status" value="1"/>
</dbReference>
<dbReference type="Pfam" id="PF01381">
    <property type="entry name" value="HTH_3"/>
    <property type="match status" value="1"/>
</dbReference>
<evidence type="ECO:0000313" key="3">
    <source>
        <dbReference type="Proteomes" id="UP001597469"/>
    </source>
</evidence>
<dbReference type="Proteomes" id="UP001597469">
    <property type="component" value="Unassembled WGS sequence"/>
</dbReference>
<dbReference type="InterPro" id="IPR051082">
    <property type="entry name" value="Pentapeptide-BTB/POZ_domain"/>
</dbReference>
<dbReference type="InterPro" id="IPR001646">
    <property type="entry name" value="5peptide_repeat"/>
</dbReference>
<dbReference type="PROSITE" id="PS50943">
    <property type="entry name" value="HTH_CROC1"/>
    <property type="match status" value="1"/>
</dbReference>
<sequence>MQCQKIKQKTLRMDAKMIGSKIAKARKEINISQAELAQHLFISPQAVGKWERGESIPDIVTINRLAKILGVDLNYFSADTAPADSGTASKISSDSIEQTAQEVNNLALSPEEQALPMNFSGSDLPKSDFAGVTAHKGDFKGSALRASSFAGADLTGSSFAGSDLREANFDGANLTDCNLSGIDLKNASFNESILVRTNFSASGMDGVTFTGITLTDVKLTSTDLRKTVFDNCIFDGVDFRHSDLRGLCLDGQTFINVKFEGTTLNEVTFRDAILKNVSFRSAHMSKKKAMCFDGATMDKLTQVVLKGLGADLSKVTII</sequence>
<evidence type="ECO:0000313" key="2">
    <source>
        <dbReference type="EMBL" id="MFD2573021.1"/>
    </source>
</evidence>
<dbReference type="PANTHER" id="PTHR14136">
    <property type="entry name" value="BTB_POZ DOMAIN-CONTAINING PROTEIN KCTD9"/>
    <property type="match status" value="1"/>
</dbReference>
<dbReference type="Gene3D" id="1.10.260.40">
    <property type="entry name" value="lambda repressor-like DNA-binding domains"/>
    <property type="match status" value="1"/>
</dbReference>
<dbReference type="SUPFAM" id="SSF47413">
    <property type="entry name" value="lambda repressor-like DNA-binding domains"/>
    <property type="match status" value="1"/>
</dbReference>
<keyword evidence="3" id="KW-1185">Reference proteome</keyword>
<evidence type="ECO:0000259" key="1">
    <source>
        <dbReference type="PROSITE" id="PS50943"/>
    </source>
</evidence>